<feature type="signal peptide" evidence="8">
    <location>
        <begin position="1"/>
        <end position="25"/>
    </location>
</feature>
<dbReference type="Pfam" id="PF05922">
    <property type="entry name" value="Inhibitor_I9"/>
    <property type="match status" value="1"/>
</dbReference>
<dbReference type="InterPro" id="IPR023827">
    <property type="entry name" value="Peptidase_S8_Asp-AS"/>
</dbReference>
<feature type="chain" id="PRO_5043513065" evidence="8">
    <location>
        <begin position="26"/>
        <end position="1683"/>
    </location>
</feature>
<feature type="active site" description="Charge relay system" evidence="5 6">
    <location>
        <position position="708"/>
    </location>
</feature>
<dbReference type="InterPro" id="IPR015500">
    <property type="entry name" value="Peptidase_S8_subtilisin-rel"/>
</dbReference>
<feature type="domain" description="Peptidase S8/S53" evidence="9">
    <location>
        <begin position="218"/>
        <end position="748"/>
    </location>
</feature>
<dbReference type="InterPro" id="IPR000209">
    <property type="entry name" value="Peptidase_S8/S53_dom"/>
</dbReference>
<keyword evidence="3 6" id="KW-0378">Hydrolase</keyword>
<dbReference type="InterPro" id="IPR036852">
    <property type="entry name" value="Peptidase_S8/S53_dom_sf"/>
</dbReference>
<dbReference type="Gene3D" id="3.40.50.200">
    <property type="entry name" value="Peptidase S8/S53 domain"/>
    <property type="match status" value="1"/>
</dbReference>
<keyword evidence="8" id="KW-0732">Signal</keyword>
<gene>
    <name evidence="11" type="ORF">R5R33_09775</name>
</gene>
<dbReference type="PROSITE" id="PS00138">
    <property type="entry name" value="SUBTILASE_SER"/>
    <property type="match status" value="1"/>
</dbReference>
<keyword evidence="4 6" id="KW-0720">Serine protease</keyword>
<name>A0AAU0MVF4_9GAMM</name>
<reference evidence="11 12" key="1">
    <citation type="submission" date="2023-10" db="EMBL/GenBank/DDBJ databases">
        <title>Description of Microbulbifer bruguierae sp. nov., isolated from the sediments of mangrove plant Bruguiera sexangula and comparative genomic analyses of the genus Microbulbifer.</title>
        <authorList>
            <person name="Long M."/>
        </authorList>
    </citation>
    <scope>NUCLEOTIDE SEQUENCE [LARGE SCALE GENOMIC DNA]</scope>
    <source>
        <strain evidence="11 12">SPO729</strain>
    </source>
</reference>
<dbReference type="PANTHER" id="PTHR10795">
    <property type="entry name" value="PROPROTEIN CONVERTASE SUBTILISIN/KEXIN"/>
    <property type="match status" value="1"/>
</dbReference>
<evidence type="ECO:0000256" key="6">
    <source>
        <dbReference type="PROSITE-ProRule" id="PRU01240"/>
    </source>
</evidence>
<dbReference type="RefSeq" id="WP_318952513.1">
    <property type="nucleotide sequence ID" value="NZ_CP137555.1"/>
</dbReference>
<evidence type="ECO:0000256" key="2">
    <source>
        <dbReference type="ARBA" id="ARBA00022670"/>
    </source>
</evidence>
<dbReference type="InterPro" id="IPR010259">
    <property type="entry name" value="S8pro/Inhibitor_I9"/>
</dbReference>
<evidence type="ECO:0000256" key="7">
    <source>
        <dbReference type="RuleBase" id="RU003355"/>
    </source>
</evidence>
<accession>A0AAU0MVF4</accession>
<dbReference type="SUPFAM" id="SSF52743">
    <property type="entry name" value="Subtilisin-like"/>
    <property type="match status" value="1"/>
</dbReference>
<dbReference type="EMBL" id="CP137555">
    <property type="protein sequence ID" value="WOX04030.1"/>
    <property type="molecule type" value="Genomic_DNA"/>
</dbReference>
<evidence type="ECO:0000259" key="9">
    <source>
        <dbReference type="Pfam" id="PF00082"/>
    </source>
</evidence>
<evidence type="ECO:0000256" key="5">
    <source>
        <dbReference type="PIRSR" id="PIRSR615500-1"/>
    </source>
</evidence>
<evidence type="ECO:0000256" key="4">
    <source>
        <dbReference type="ARBA" id="ARBA00022825"/>
    </source>
</evidence>
<dbReference type="Pfam" id="PF00082">
    <property type="entry name" value="Peptidase_S8"/>
    <property type="match status" value="1"/>
</dbReference>
<organism evidence="11 12">
    <name type="scientific">Microbulbifer pacificus</name>
    <dbReference type="NCBI Taxonomy" id="407164"/>
    <lineage>
        <taxon>Bacteria</taxon>
        <taxon>Pseudomonadati</taxon>
        <taxon>Pseudomonadota</taxon>
        <taxon>Gammaproteobacteria</taxon>
        <taxon>Cellvibrionales</taxon>
        <taxon>Microbulbiferaceae</taxon>
        <taxon>Microbulbifer</taxon>
    </lineage>
</organism>
<dbReference type="Proteomes" id="UP001302477">
    <property type="component" value="Chromosome"/>
</dbReference>
<keyword evidence="2 6" id="KW-0645">Protease</keyword>
<dbReference type="GO" id="GO:0004252">
    <property type="term" value="F:serine-type endopeptidase activity"/>
    <property type="evidence" value="ECO:0007669"/>
    <property type="project" value="UniProtKB-UniRule"/>
</dbReference>
<evidence type="ECO:0000313" key="11">
    <source>
        <dbReference type="EMBL" id="WOX04030.1"/>
    </source>
</evidence>
<dbReference type="KEGG" id="mpaf:R5R33_09775"/>
<evidence type="ECO:0000256" key="1">
    <source>
        <dbReference type="ARBA" id="ARBA00011073"/>
    </source>
</evidence>
<dbReference type="PRINTS" id="PR00723">
    <property type="entry name" value="SUBTILISIN"/>
</dbReference>
<dbReference type="InterPro" id="IPR013783">
    <property type="entry name" value="Ig-like_fold"/>
</dbReference>
<dbReference type="InterPro" id="IPR023828">
    <property type="entry name" value="Peptidase_S8_Ser-AS"/>
</dbReference>
<dbReference type="PROSITE" id="PS51892">
    <property type="entry name" value="SUBTILASE"/>
    <property type="match status" value="1"/>
</dbReference>
<feature type="domain" description="Inhibitor I9" evidence="10">
    <location>
        <begin position="126"/>
        <end position="191"/>
    </location>
</feature>
<sequence>MKIKTLSSAIAAALYSLGAMHSVHAAGQEKVVLKTLDLSQPVYQEYKAQYQKNQVLENNGANIQLQNASTNQKFFREEGLTGTHKYFVRLKDLPAAVYDGGVEGLASTKDLLKSGAKARGNQTLNAYTSHLQSKQQALVSQAAGKGVNLQVLESFQVALNAVTAELTQDEAEALSELPNVAGVERVRIYELLTDVGPEFVGAGAAWNGDSRIGGKYMGEGIVAGILDTGVNTDHPSFAATGDDGYTVQNPLGEGVYLHDCAVDGQEELCNSKLIGIWSHATITDTFRGPEVCRRGICTPGDMLRPAYGEDYNGHGSHTASTVAGNVINNAPYSLPQLAEVSDGLDTGFDFDKISGVAPHANIISYQVCYPEAGCPGDALVAGIEQAIQDGVDVINYSISGGVDPWNSATELAFLAAREAGISVAASAGNAGPTLQTVNHTSPWLTSVAATTHSREMAVETAVSYAGFIDPAAGSEVPKWSETGLVGGSLNSEEVTGVVVWAKDYADAAGVKDGNGYCATEYAPGTFDFYKDGVTPIADPATGATAADGGVNVFVVCQRHSATDPNANARTAKVANIKAGGADGFIMYNRDLDQGTVAEVYELPSVHFTNQQWNGVYPDDGLEDWVDHSTQRGHMITLKPATVARRIDPAAADQMAEFSSRGPSVIPENREVMSPSISAPGVEIYAAYADEHPFSSAASGDYATLQGTSMSAPHVTGALALMTQAHPDWTPAEIQSALQLTAVAEVWDPARNEKASTWATGSGRLDVAAALDAQLIMDVPVEQYLEANPANGGNAGGLNTPYMIDMNCRLSCTWIRTVEATVDGTWNISSKTGEASVKLSATPATFSLKAGEKQTVVVTGSWVDSQSIHDVPYGLSVFGEVLVENAATPGETVARMPVEMNLAQGDLPTDINITAHRDQDKYTLSGVEVKDAPQLTGRVFSKVAPAIETIEVNQRATGNGTNLFEYTSDVEDPTVHVSWVSVPENAVRLIAEVLENLHSDETRASNRYGQLGLYVGVDLNGDGIPQYDTEAVCKSVLASGDGKDWCNINYPQAGNYWVVWQNHATYSGDFVDDFKVATGVVTTEQDSDLSLSLPSSAEVGEAFDLSINWQDLGLAKGEFFYSAFDLGSSPTNAGNLGMVPFKITRSDNDVDIETSKTRARVGDVVDVTVKVQPNLSGYDRSFELASVLPEGLTLVSGSVSASRSEYLGGVVETENGFTVTGAQLSSVDWKPEYVITNSLEDSMCRTPDVGLGDGYIDLKRAGIYPSDYFGENYTDGAIPFPFEWVWPGFGDYSFYMNTEAPSLLTDSIYIHPNGAIDLNGLMSRSYGSNAAFAPYPYTLGTAFQVVGGMWYGAAGRVFGALYNPSADDEVNSGTTVAFTDNHLIVEWDRIGRIDPSTNPMSPMDDHYDVEFILSRGYDHSDGAYEMYLAYDNLNWGSQLAGTLTVGTYATAGVRGLKSPATAFGGFGENGDLSTAIGNGNLPSVLHDNQVFCFDYRGPETSAFEITFQVRANAKAAGTVQTIDVGNAVDGLDTLQVTADITVPGNITLGEIADQQVNEDETLAGITVLYADEDNGANVITVTGDNISAEIHGNASGSTFDLIPAENFHGTTEVTVTVADALFPNDAVSTSFTLTVVSDGVDESAVEEEVVVEEKPKKKKGGSMFYLLALLAVAGLIRRRRITLH</sequence>
<dbReference type="Gene3D" id="3.50.30.30">
    <property type="match status" value="1"/>
</dbReference>
<dbReference type="PROSITE" id="PS00136">
    <property type="entry name" value="SUBTILASE_ASP"/>
    <property type="match status" value="1"/>
</dbReference>
<comment type="similarity">
    <text evidence="1 6 7">Belongs to the peptidase S8 family.</text>
</comment>
<proteinExistence type="inferred from homology"/>
<evidence type="ECO:0000259" key="10">
    <source>
        <dbReference type="Pfam" id="PF05922"/>
    </source>
</evidence>
<evidence type="ECO:0000256" key="8">
    <source>
        <dbReference type="SAM" id="SignalP"/>
    </source>
</evidence>
<protein>
    <submittedName>
        <fullName evidence="11">S8 family serine peptidase</fullName>
    </submittedName>
</protein>
<keyword evidence="12" id="KW-1185">Reference proteome</keyword>
<dbReference type="GO" id="GO:0006508">
    <property type="term" value="P:proteolysis"/>
    <property type="evidence" value="ECO:0007669"/>
    <property type="project" value="UniProtKB-KW"/>
</dbReference>
<dbReference type="Gene3D" id="2.60.40.10">
    <property type="entry name" value="Immunoglobulins"/>
    <property type="match status" value="1"/>
</dbReference>
<evidence type="ECO:0000256" key="3">
    <source>
        <dbReference type="ARBA" id="ARBA00022801"/>
    </source>
</evidence>
<dbReference type="InterPro" id="IPR045051">
    <property type="entry name" value="SBT"/>
</dbReference>
<feature type="active site" description="Charge relay system" evidence="5 6">
    <location>
        <position position="227"/>
    </location>
</feature>
<evidence type="ECO:0000313" key="12">
    <source>
        <dbReference type="Proteomes" id="UP001302477"/>
    </source>
</evidence>
<feature type="active site" description="Charge relay system" evidence="5 6">
    <location>
        <position position="314"/>
    </location>
</feature>